<dbReference type="AlphaFoldDB" id="A0AAD5BRL5"/>
<name>A0AAD5BRL5_AMBAR</name>
<dbReference type="Proteomes" id="UP001206925">
    <property type="component" value="Unassembled WGS sequence"/>
</dbReference>
<comment type="caution">
    <text evidence="2">The sequence shown here is derived from an EMBL/GenBank/DDBJ whole genome shotgun (WGS) entry which is preliminary data.</text>
</comment>
<gene>
    <name evidence="2" type="ORF">M8C21_005692</name>
</gene>
<accession>A0AAD5BRL5</accession>
<evidence type="ECO:0000313" key="2">
    <source>
        <dbReference type="EMBL" id="KAI7728373.1"/>
    </source>
</evidence>
<evidence type="ECO:0000313" key="3">
    <source>
        <dbReference type="Proteomes" id="UP001206925"/>
    </source>
</evidence>
<reference evidence="2" key="1">
    <citation type="submission" date="2022-06" db="EMBL/GenBank/DDBJ databases">
        <title>Uncovering the hologenomic basis of an extraordinary plant invasion.</title>
        <authorList>
            <person name="Bieker V.C."/>
            <person name="Martin M.D."/>
            <person name="Gilbert T."/>
            <person name="Hodgins K."/>
            <person name="Battlay P."/>
            <person name="Petersen B."/>
            <person name="Wilson J."/>
        </authorList>
    </citation>
    <scope>NUCLEOTIDE SEQUENCE</scope>
    <source>
        <strain evidence="2">AA19_3_7</strain>
        <tissue evidence="2">Leaf</tissue>
    </source>
</reference>
<evidence type="ECO:0000256" key="1">
    <source>
        <dbReference type="SAM" id="Phobius"/>
    </source>
</evidence>
<dbReference type="EMBL" id="JAMZMK010011229">
    <property type="protein sequence ID" value="KAI7728373.1"/>
    <property type="molecule type" value="Genomic_DNA"/>
</dbReference>
<keyword evidence="3" id="KW-1185">Reference proteome</keyword>
<keyword evidence="1" id="KW-1133">Transmembrane helix</keyword>
<organism evidence="2 3">
    <name type="scientific">Ambrosia artemisiifolia</name>
    <name type="common">Common ragweed</name>
    <dbReference type="NCBI Taxonomy" id="4212"/>
    <lineage>
        <taxon>Eukaryota</taxon>
        <taxon>Viridiplantae</taxon>
        <taxon>Streptophyta</taxon>
        <taxon>Embryophyta</taxon>
        <taxon>Tracheophyta</taxon>
        <taxon>Spermatophyta</taxon>
        <taxon>Magnoliopsida</taxon>
        <taxon>eudicotyledons</taxon>
        <taxon>Gunneridae</taxon>
        <taxon>Pentapetalae</taxon>
        <taxon>asterids</taxon>
        <taxon>campanulids</taxon>
        <taxon>Asterales</taxon>
        <taxon>Asteraceae</taxon>
        <taxon>Asteroideae</taxon>
        <taxon>Heliantheae alliance</taxon>
        <taxon>Heliantheae</taxon>
        <taxon>Ambrosia</taxon>
    </lineage>
</organism>
<proteinExistence type="predicted"/>
<keyword evidence="1" id="KW-0472">Membrane</keyword>
<feature type="transmembrane region" description="Helical" evidence="1">
    <location>
        <begin position="33"/>
        <end position="60"/>
    </location>
</feature>
<sequence>MMGMGMLWALVTDPPPKVDDGDGDVVGSGYIGFLWVVMPITSLPLPLPPLCCPVLLLMVVM</sequence>
<keyword evidence="1" id="KW-0812">Transmembrane</keyword>
<protein>
    <submittedName>
        <fullName evidence="2">Uncharacterized protein</fullName>
    </submittedName>
</protein>